<evidence type="ECO:0000256" key="2">
    <source>
        <dbReference type="ARBA" id="ARBA00022741"/>
    </source>
</evidence>
<dbReference type="GO" id="GO:0005524">
    <property type="term" value="F:ATP binding"/>
    <property type="evidence" value="ECO:0007669"/>
    <property type="project" value="UniProtKB-KW"/>
</dbReference>
<reference evidence="6" key="1">
    <citation type="submission" date="2019-01" db="EMBL/GenBank/DDBJ databases">
        <title>Gri0909 isolated from a small marine red alga.</title>
        <authorList>
            <person name="Kim J."/>
            <person name="Jeong S.E."/>
            <person name="Jeon C.O."/>
        </authorList>
    </citation>
    <scope>NUCLEOTIDE SEQUENCE [LARGE SCALE GENOMIC DNA]</scope>
    <source>
        <strain evidence="6">Gri0909</strain>
    </source>
</reference>
<dbReference type="SUPFAM" id="SSF52540">
    <property type="entry name" value="P-loop containing nucleoside triphosphate hydrolases"/>
    <property type="match status" value="1"/>
</dbReference>
<dbReference type="InterPro" id="IPR027417">
    <property type="entry name" value="P-loop_NTPase"/>
</dbReference>
<keyword evidence="2" id="KW-0547">Nucleotide-binding</keyword>
<accession>A0A3S2VMP8</accession>
<dbReference type="EMBL" id="SADE01000004">
    <property type="protein sequence ID" value="RVU33984.1"/>
    <property type="molecule type" value="Genomic_DNA"/>
</dbReference>
<evidence type="ECO:0000256" key="1">
    <source>
        <dbReference type="ARBA" id="ARBA00022448"/>
    </source>
</evidence>
<evidence type="ECO:0000259" key="4">
    <source>
        <dbReference type="PROSITE" id="PS50893"/>
    </source>
</evidence>
<keyword evidence="1" id="KW-0813">Transport</keyword>
<dbReference type="Pfam" id="PF00005">
    <property type="entry name" value="ABC_tran"/>
    <property type="match status" value="1"/>
</dbReference>
<dbReference type="PANTHER" id="PTHR42939:SF1">
    <property type="entry name" value="ABC TRANSPORTER ATP-BINDING PROTEIN ALBC-RELATED"/>
    <property type="match status" value="1"/>
</dbReference>
<dbReference type="InterPro" id="IPR051782">
    <property type="entry name" value="ABC_Transporter_VariousFunc"/>
</dbReference>
<dbReference type="Gene3D" id="3.40.50.300">
    <property type="entry name" value="P-loop containing nucleotide triphosphate hydrolases"/>
    <property type="match status" value="1"/>
</dbReference>
<dbReference type="OrthoDB" id="7835814at2"/>
<comment type="caution">
    <text evidence="5">The sequence shown here is derived from an EMBL/GenBank/DDBJ whole genome shotgun (WGS) entry which is preliminary data.</text>
</comment>
<dbReference type="RefSeq" id="WP_127768014.1">
    <property type="nucleotide sequence ID" value="NZ_SADE01000004.1"/>
</dbReference>
<dbReference type="Proteomes" id="UP000287447">
    <property type="component" value="Unassembled WGS sequence"/>
</dbReference>
<protein>
    <submittedName>
        <fullName evidence="5">ATP-binding cassette domain-containing protein</fullName>
    </submittedName>
</protein>
<evidence type="ECO:0000313" key="5">
    <source>
        <dbReference type="EMBL" id="RVU33984.1"/>
    </source>
</evidence>
<keyword evidence="3 5" id="KW-0067">ATP-binding</keyword>
<dbReference type="PROSITE" id="PS50893">
    <property type="entry name" value="ABC_TRANSPORTER_2"/>
    <property type="match status" value="1"/>
</dbReference>
<dbReference type="GO" id="GO:0016887">
    <property type="term" value="F:ATP hydrolysis activity"/>
    <property type="evidence" value="ECO:0007669"/>
    <property type="project" value="InterPro"/>
</dbReference>
<organism evidence="5 6">
    <name type="scientific">Hwanghaeella grinnelliae</name>
    <dbReference type="NCBI Taxonomy" id="2500179"/>
    <lineage>
        <taxon>Bacteria</taxon>
        <taxon>Pseudomonadati</taxon>
        <taxon>Pseudomonadota</taxon>
        <taxon>Alphaproteobacteria</taxon>
        <taxon>Rhodospirillales</taxon>
        <taxon>Rhodospirillaceae</taxon>
        <taxon>Hwanghaeella</taxon>
    </lineage>
</organism>
<evidence type="ECO:0000256" key="3">
    <source>
        <dbReference type="ARBA" id="ARBA00022840"/>
    </source>
</evidence>
<dbReference type="InterPro" id="IPR003439">
    <property type="entry name" value="ABC_transporter-like_ATP-bd"/>
</dbReference>
<sequence>MNAPMLHVDNLVKTYTKGAFRKQETFRLEADFRIDGPEIVGLMGPNGSGKTTLFELMTGSNSPTGGKVVCAGRNIHNVRYDERDRLAIHYHQSYQVRHFARRKPAFMMDRAGSDYPLIHLFDEPQFNTQDGYIGFMLDFFRKLRAENRLVFLCVHPNERFHLDILKEICERFIFVQKGTLHHAVDFESLVALQPVQAYLGNLLTEQSVLEGEGT</sequence>
<evidence type="ECO:0000313" key="6">
    <source>
        <dbReference type="Proteomes" id="UP000287447"/>
    </source>
</evidence>
<dbReference type="PANTHER" id="PTHR42939">
    <property type="entry name" value="ABC TRANSPORTER ATP-BINDING PROTEIN ALBC-RELATED"/>
    <property type="match status" value="1"/>
</dbReference>
<name>A0A3S2VMP8_9PROT</name>
<dbReference type="AlphaFoldDB" id="A0A3S2VMP8"/>
<proteinExistence type="predicted"/>
<feature type="domain" description="ABC transporter" evidence="4">
    <location>
        <begin position="6"/>
        <end position="202"/>
    </location>
</feature>
<keyword evidence="6" id="KW-1185">Reference proteome</keyword>
<gene>
    <name evidence="5" type="ORF">EOI86_22935</name>
</gene>